<evidence type="ECO:0000256" key="5">
    <source>
        <dbReference type="ARBA" id="ARBA00023136"/>
    </source>
</evidence>
<feature type="transmembrane region" description="Helical" evidence="6">
    <location>
        <begin position="498"/>
        <end position="517"/>
    </location>
</feature>
<dbReference type="Pfam" id="PF01554">
    <property type="entry name" value="MatE"/>
    <property type="match status" value="1"/>
</dbReference>
<comment type="similarity">
    <text evidence="2 6">Belongs to the multi antimicrobial extrusion (MATE) (TC 2.A.66.1) family.</text>
</comment>
<comment type="caution">
    <text evidence="7">The sequence shown here is derived from an EMBL/GenBank/DDBJ whole genome shotgun (WGS) entry which is preliminary data.</text>
</comment>
<dbReference type="PANTHER" id="PTHR42893">
    <property type="entry name" value="PROTEIN DETOXIFICATION 44, CHLOROPLASTIC-RELATED"/>
    <property type="match status" value="1"/>
</dbReference>
<feature type="transmembrane region" description="Helical" evidence="6">
    <location>
        <begin position="128"/>
        <end position="154"/>
    </location>
</feature>
<evidence type="ECO:0000256" key="1">
    <source>
        <dbReference type="ARBA" id="ARBA00004141"/>
    </source>
</evidence>
<dbReference type="CDD" id="cd13136">
    <property type="entry name" value="MATE_DinF_like"/>
    <property type="match status" value="1"/>
</dbReference>
<dbReference type="NCBIfam" id="TIGR00797">
    <property type="entry name" value="matE"/>
    <property type="match status" value="1"/>
</dbReference>
<keyword evidence="8" id="KW-1185">Reference proteome</keyword>
<feature type="transmembrane region" description="Helical" evidence="6">
    <location>
        <begin position="430"/>
        <end position="452"/>
    </location>
</feature>
<evidence type="ECO:0000313" key="8">
    <source>
        <dbReference type="Proteomes" id="UP001174677"/>
    </source>
</evidence>
<gene>
    <name evidence="7" type="ORF">P3X46_000936</name>
</gene>
<sequence>MQIKTMAFSSHTTPLKNPFLKTNFRSSILLKNPPSLSLPSPRIHNPLSPPNLRISHPTNSYCSQFRTACVGFSGSEVIDDDQLENVSEYASNEALVSGSELEDEKVEVVSSKRKELVDQSLWKQIKEIMMFSGPATGLWICGPLMSLISTAVIGRGSSTELAALGPGTVFCDNMNLLFMFLSIATSNMVATSLAKRNKKEVQHQVSILLFVGLTCGILMLLFTQFLGSWALTAFAGPKNIHIVPAASKYVQIRGLAWPAILYGLVCQSSSLGMKDSLGPLSALVVASAVNAIGHLVLCSWLGYGIAGAAWSTMTSQVIAAYMMIEALNKKGYNAFAISIPSTGEFSQIFGIAAPVFVTMFSKVAFYSLMTYFATAMGTFTVAAHQVMIQMYGMCVVWGEPLSQTAQSFMPELLNGVERSLEKARMLLKSLMIVGAILGVVIASVGAFIPWLFPNIFTHDLNVIQEMHKVLILFFIALSGTPCTHSLEGTLLAGRDFKFISLSMSGCFSLGALLLWLVSTRGYGLPGCWCALVAFQWGRFFFALQRLLSPQGMLSSNDTIEYKLGKLKAA</sequence>
<organism evidence="7 8">
    <name type="scientific">Hevea brasiliensis</name>
    <name type="common">Para rubber tree</name>
    <name type="synonym">Siphonia brasiliensis</name>
    <dbReference type="NCBI Taxonomy" id="3981"/>
    <lineage>
        <taxon>Eukaryota</taxon>
        <taxon>Viridiplantae</taxon>
        <taxon>Streptophyta</taxon>
        <taxon>Embryophyta</taxon>
        <taxon>Tracheophyta</taxon>
        <taxon>Spermatophyta</taxon>
        <taxon>Magnoliopsida</taxon>
        <taxon>eudicotyledons</taxon>
        <taxon>Gunneridae</taxon>
        <taxon>Pentapetalae</taxon>
        <taxon>rosids</taxon>
        <taxon>fabids</taxon>
        <taxon>Malpighiales</taxon>
        <taxon>Euphorbiaceae</taxon>
        <taxon>Crotonoideae</taxon>
        <taxon>Micrandreae</taxon>
        <taxon>Hevea</taxon>
    </lineage>
</organism>
<accession>A0ABQ9NBJ5</accession>
<evidence type="ECO:0000256" key="6">
    <source>
        <dbReference type="RuleBase" id="RU004914"/>
    </source>
</evidence>
<keyword evidence="3 6" id="KW-0812">Transmembrane</keyword>
<evidence type="ECO:0000313" key="7">
    <source>
        <dbReference type="EMBL" id="KAJ9189671.1"/>
    </source>
</evidence>
<feature type="transmembrane region" description="Helical" evidence="6">
    <location>
        <begin position="363"/>
        <end position="383"/>
    </location>
</feature>
<protein>
    <recommendedName>
        <fullName evidence="6">Protein DETOXIFICATION</fullName>
    </recommendedName>
    <alternativeName>
        <fullName evidence="6">Multidrug and toxic compound extrusion protein</fullName>
    </alternativeName>
</protein>
<dbReference type="Proteomes" id="UP001174677">
    <property type="component" value="Chromosome 1"/>
</dbReference>
<feature type="transmembrane region" description="Helical" evidence="6">
    <location>
        <begin position="523"/>
        <end position="543"/>
    </location>
</feature>
<keyword evidence="5 6" id="KW-0472">Membrane</keyword>
<dbReference type="InterPro" id="IPR002528">
    <property type="entry name" value="MATE_fam"/>
</dbReference>
<dbReference type="PANTHER" id="PTHR42893:SF41">
    <property type="entry name" value="PROTEIN DETOXIFICATION"/>
    <property type="match status" value="1"/>
</dbReference>
<dbReference type="EMBL" id="JARPOI010000001">
    <property type="protein sequence ID" value="KAJ9189671.1"/>
    <property type="molecule type" value="Genomic_DNA"/>
</dbReference>
<name>A0ABQ9NBJ5_HEVBR</name>
<comment type="subcellular location">
    <subcellularLocation>
        <location evidence="1">Membrane</location>
        <topology evidence="1">Multi-pass membrane protein</topology>
    </subcellularLocation>
</comment>
<feature type="transmembrane region" description="Helical" evidence="6">
    <location>
        <begin position="334"/>
        <end position="357"/>
    </location>
</feature>
<feature type="transmembrane region" description="Helical" evidence="6">
    <location>
        <begin position="205"/>
        <end position="226"/>
    </location>
</feature>
<proteinExistence type="inferred from homology"/>
<feature type="transmembrane region" description="Helical" evidence="6">
    <location>
        <begin position="467"/>
        <end position="486"/>
    </location>
</feature>
<keyword evidence="4 6" id="KW-1133">Transmembrane helix</keyword>
<comment type="caution">
    <text evidence="6">Lacks conserved residue(s) required for the propagation of feature annotation.</text>
</comment>
<evidence type="ECO:0000256" key="2">
    <source>
        <dbReference type="ARBA" id="ARBA00010199"/>
    </source>
</evidence>
<feature type="transmembrane region" description="Helical" evidence="6">
    <location>
        <begin position="174"/>
        <end position="193"/>
    </location>
</feature>
<dbReference type="InterPro" id="IPR044644">
    <property type="entry name" value="DinF-like"/>
</dbReference>
<evidence type="ECO:0000256" key="4">
    <source>
        <dbReference type="ARBA" id="ARBA00022989"/>
    </source>
</evidence>
<reference evidence="7" key="1">
    <citation type="journal article" date="2023" name="Plant Biotechnol. J.">
        <title>Chromosome-level wild Hevea brasiliensis genome provides new tools for genomic-assisted breeding and valuable loci to elevate rubber yield.</title>
        <authorList>
            <person name="Cheng H."/>
            <person name="Song X."/>
            <person name="Hu Y."/>
            <person name="Wu T."/>
            <person name="Yang Q."/>
            <person name="An Z."/>
            <person name="Feng S."/>
            <person name="Deng Z."/>
            <person name="Wu W."/>
            <person name="Zeng X."/>
            <person name="Tu M."/>
            <person name="Wang X."/>
            <person name="Huang H."/>
        </authorList>
    </citation>
    <scope>NUCLEOTIDE SEQUENCE</scope>
    <source>
        <strain evidence="7">MT/VB/25A 57/8</strain>
    </source>
</reference>
<evidence type="ECO:0000256" key="3">
    <source>
        <dbReference type="ARBA" id="ARBA00022692"/>
    </source>
</evidence>